<keyword evidence="3" id="KW-1185">Reference proteome</keyword>
<evidence type="ECO:0000313" key="2">
    <source>
        <dbReference type="EMBL" id="MFD2159146.1"/>
    </source>
</evidence>
<dbReference type="Proteomes" id="UP001597389">
    <property type="component" value="Unassembled WGS sequence"/>
</dbReference>
<accession>A0ABW4ZB00</accession>
<evidence type="ECO:0000256" key="1">
    <source>
        <dbReference type="SAM" id="Phobius"/>
    </source>
</evidence>
<keyword evidence="1" id="KW-0472">Membrane</keyword>
<dbReference type="RefSeq" id="WP_377091098.1">
    <property type="nucleotide sequence ID" value="NZ_JBHSJL010000014.1"/>
</dbReference>
<proteinExistence type="predicted"/>
<protein>
    <submittedName>
        <fullName evidence="2">Uncharacterized protein</fullName>
    </submittedName>
</protein>
<name>A0ABW4ZB00_9BACT</name>
<dbReference type="EMBL" id="JBHUJB010000037">
    <property type="protein sequence ID" value="MFD2159146.1"/>
    <property type="molecule type" value="Genomic_DNA"/>
</dbReference>
<evidence type="ECO:0000313" key="3">
    <source>
        <dbReference type="Proteomes" id="UP001597389"/>
    </source>
</evidence>
<comment type="caution">
    <text evidence="2">The sequence shown here is derived from an EMBL/GenBank/DDBJ whole genome shotgun (WGS) entry which is preliminary data.</text>
</comment>
<keyword evidence="1" id="KW-1133">Transmembrane helix</keyword>
<feature type="transmembrane region" description="Helical" evidence="1">
    <location>
        <begin position="234"/>
        <end position="255"/>
    </location>
</feature>
<gene>
    <name evidence="2" type="ORF">ACFSW8_09580</name>
</gene>
<keyword evidence="1" id="KW-0812">Transmembrane</keyword>
<reference evidence="3" key="1">
    <citation type="journal article" date="2019" name="Int. J. Syst. Evol. Microbiol.">
        <title>The Global Catalogue of Microorganisms (GCM) 10K type strain sequencing project: providing services to taxonomists for standard genome sequencing and annotation.</title>
        <authorList>
            <consortium name="The Broad Institute Genomics Platform"/>
            <consortium name="The Broad Institute Genome Sequencing Center for Infectious Disease"/>
            <person name="Wu L."/>
            <person name="Ma J."/>
        </authorList>
    </citation>
    <scope>NUCLEOTIDE SEQUENCE [LARGE SCALE GENOMIC DNA]</scope>
    <source>
        <strain evidence="3">CCUG 57942</strain>
    </source>
</reference>
<feature type="transmembrane region" description="Helical" evidence="1">
    <location>
        <begin position="261"/>
        <end position="281"/>
    </location>
</feature>
<sequence length="341" mass="38432">MLSLSDIEGIDSPVVELFEAAGFTSVDVFILYRPEYLFTELAKANRMLKIVDEVPSIDALICWKESLIDPVQYRPIFYPDELSTMSEEGQRIHFATPMTEKFIESHAMDLATLPRASVVPAHEEGVDLVEIPEPTELGEESLLESGVVLPDKASTGKAIVQTIAPEKRNVDKSKLKSVESLQQQSETLPVVEPNRERDRVRMAKKETNEGVDPQSKKYIRGVLHNDGRRTYIGAYGYVLSLLLLMSSVLPIVYIVWKREDYLWGVLAPAIAFLGLCVYVFVARKSSCPVCRQRQFVPKACRKHVKAHSYPGLGNMLPTALHLISFKWFRCIFCGTAIRVKE</sequence>
<organism evidence="2 3">
    <name type="scientific">Rubritalea tangerina</name>
    <dbReference type="NCBI Taxonomy" id="430798"/>
    <lineage>
        <taxon>Bacteria</taxon>
        <taxon>Pseudomonadati</taxon>
        <taxon>Verrucomicrobiota</taxon>
        <taxon>Verrucomicrobiia</taxon>
        <taxon>Verrucomicrobiales</taxon>
        <taxon>Rubritaleaceae</taxon>
        <taxon>Rubritalea</taxon>
    </lineage>
</organism>